<proteinExistence type="predicted"/>
<organism evidence="6 7">
    <name type="scientific">Porphyromonas macacae</name>
    <dbReference type="NCBI Taxonomy" id="28115"/>
    <lineage>
        <taxon>Bacteria</taxon>
        <taxon>Pseudomonadati</taxon>
        <taxon>Bacteroidota</taxon>
        <taxon>Bacteroidia</taxon>
        <taxon>Bacteroidales</taxon>
        <taxon>Porphyromonadaceae</taxon>
        <taxon>Porphyromonas</taxon>
    </lineage>
</organism>
<dbReference type="Pfam" id="PF13488">
    <property type="entry name" value="Gly-zipper_Omp"/>
    <property type="match status" value="1"/>
</dbReference>
<dbReference type="GO" id="GO:0009279">
    <property type="term" value="C:cell outer membrane"/>
    <property type="evidence" value="ECO:0007669"/>
    <property type="project" value="UniProtKB-SubCell"/>
</dbReference>
<dbReference type="InterPro" id="IPR006664">
    <property type="entry name" value="OMP_bac"/>
</dbReference>
<dbReference type="CDD" id="cd07185">
    <property type="entry name" value="OmpA_C-like"/>
    <property type="match status" value="1"/>
</dbReference>
<dbReference type="AlphaFoldDB" id="A0A379DIU2"/>
<evidence type="ECO:0000259" key="5">
    <source>
        <dbReference type="PROSITE" id="PS51123"/>
    </source>
</evidence>
<protein>
    <submittedName>
        <fullName evidence="6">Inner membrane lipoprotein YiaD</fullName>
    </submittedName>
</protein>
<reference evidence="6 7" key="1">
    <citation type="submission" date="2018-06" db="EMBL/GenBank/DDBJ databases">
        <authorList>
            <consortium name="Pathogen Informatics"/>
            <person name="Doyle S."/>
        </authorList>
    </citation>
    <scope>NUCLEOTIDE SEQUENCE [LARGE SCALE GENOMIC DNA]</scope>
    <source>
        <strain evidence="6 7">NCTC13100</strain>
    </source>
</reference>
<dbReference type="PRINTS" id="PR01021">
    <property type="entry name" value="OMPADOMAIN"/>
</dbReference>
<dbReference type="PANTHER" id="PTHR30329:SF21">
    <property type="entry name" value="LIPOPROTEIN YIAD-RELATED"/>
    <property type="match status" value="1"/>
</dbReference>
<dbReference type="PANTHER" id="PTHR30329">
    <property type="entry name" value="STATOR ELEMENT OF FLAGELLAR MOTOR COMPLEX"/>
    <property type="match status" value="1"/>
</dbReference>
<name>A0A379DIU2_9PORP</name>
<keyword evidence="6" id="KW-0449">Lipoprotein</keyword>
<dbReference type="InterPro" id="IPR050330">
    <property type="entry name" value="Bact_OuterMem_StrucFunc"/>
</dbReference>
<dbReference type="Gene3D" id="3.30.1330.60">
    <property type="entry name" value="OmpA-like domain"/>
    <property type="match status" value="1"/>
</dbReference>
<evidence type="ECO:0000256" key="4">
    <source>
        <dbReference type="PROSITE-ProRule" id="PRU00473"/>
    </source>
</evidence>
<accession>A0A379DIU2</accession>
<evidence type="ECO:0000256" key="3">
    <source>
        <dbReference type="ARBA" id="ARBA00023237"/>
    </source>
</evidence>
<dbReference type="PROSITE" id="PS51123">
    <property type="entry name" value="OMPA_2"/>
    <property type="match status" value="1"/>
</dbReference>
<evidence type="ECO:0000313" key="7">
    <source>
        <dbReference type="Proteomes" id="UP000254263"/>
    </source>
</evidence>
<dbReference type="PROSITE" id="PS51257">
    <property type="entry name" value="PROKAR_LIPOPROTEIN"/>
    <property type="match status" value="1"/>
</dbReference>
<keyword evidence="3" id="KW-0998">Cell outer membrane</keyword>
<feature type="domain" description="OmpA-like" evidence="5">
    <location>
        <begin position="96"/>
        <end position="213"/>
    </location>
</feature>
<dbReference type="Pfam" id="PF00691">
    <property type="entry name" value="OmpA"/>
    <property type="match status" value="1"/>
</dbReference>
<dbReference type="EMBL" id="UGTI01000001">
    <property type="protein sequence ID" value="SUB78289.1"/>
    <property type="molecule type" value="Genomic_DNA"/>
</dbReference>
<dbReference type="RefSeq" id="WP_018360801.1">
    <property type="nucleotide sequence ID" value="NZ_UGTI01000001.1"/>
</dbReference>
<gene>
    <name evidence="6" type="primary">yiaD</name>
    <name evidence="6" type="ORF">NCTC13100_01444</name>
</gene>
<dbReference type="InterPro" id="IPR036737">
    <property type="entry name" value="OmpA-like_sf"/>
</dbReference>
<evidence type="ECO:0000313" key="6">
    <source>
        <dbReference type="EMBL" id="SUB78289.1"/>
    </source>
</evidence>
<keyword evidence="2 4" id="KW-0472">Membrane</keyword>
<dbReference type="SUPFAM" id="SSF103088">
    <property type="entry name" value="OmpA-like"/>
    <property type="match status" value="1"/>
</dbReference>
<evidence type="ECO:0000256" key="1">
    <source>
        <dbReference type="ARBA" id="ARBA00004442"/>
    </source>
</evidence>
<dbReference type="Proteomes" id="UP000254263">
    <property type="component" value="Unassembled WGS sequence"/>
</dbReference>
<dbReference type="InterPro" id="IPR006665">
    <property type="entry name" value="OmpA-like"/>
</dbReference>
<dbReference type="InterPro" id="IPR039567">
    <property type="entry name" value="Gly-zipper"/>
</dbReference>
<evidence type="ECO:0000256" key="2">
    <source>
        <dbReference type="ARBA" id="ARBA00023136"/>
    </source>
</evidence>
<comment type="subcellular location">
    <subcellularLocation>
        <location evidence="1">Cell outer membrane</location>
    </subcellularLocation>
</comment>
<sequence>MKKISFAATFVATALLISGCGMTLNNATKGAGIGLGAGAAIGAGIGKVAGNTGLGAAIGAAVGGTAGALIGNKMDKQKKELEATVPDAKIETINSGEAIRVTFESGILFKINSDALNAQSRESLNNFAKSLKNNPDTNVKIVGFTDTTGNDRINYPLSVNRAKSVYNYLLGKGINNARMTFDGKGSELPVASNDTEAGRRANRRVEIYIVPNEQMIKKAKQGTL</sequence>